<gene>
    <name evidence="1" type="ORF">ACFFLM_08720</name>
</gene>
<protein>
    <submittedName>
        <fullName evidence="1">Uncharacterized protein</fullName>
    </submittedName>
</protein>
<reference evidence="1 2" key="1">
    <citation type="submission" date="2024-09" db="EMBL/GenBank/DDBJ databases">
        <authorList>
            <person name="Sun Q."/>
            <person name="Mori K."/>
        </authorList>
    </citation>
    <scope>NUCLEOTIDE SEQUENCE [LARGE SCALE GENOMIC DNA]</scope>
    <source>
        <strain evidence="1 2">JCM 13503</strain>
    </source>
</reference>
<sequence>MTLTVELRGAVIPGKICLELVATNNTASPIEIRGAGLEMPSGNHFALANSPVFDTIWSHNTPALLQPGEKFSVIVPISSVREVLEEEGTPIPATVQARFHNKHGVYLSQPPMPIDFSL</sequence>
<organism evidence="1 2">
    <name type="scientific">Deinococcus oregonensis</name>
    <dbReference type="NCBI Taxonomy" id="1805970"/>
    <lineage>
        <taxon>Bacteria</taxon>
        <taxon>Thermotogati</taxon>
        <taxon>Deinococcota</taxon>
        <taxon>Deinococci</taxon>
        <taxon>Deinococcales</taxon>
        <taxon>Deinococcaceae</taxon>
        <taxon>Deinococcus</taxon>
    </lineage>
</organism>
<dbReference type="RefSeq" id="WP_380008174.1">
    <property type="nucleotide sequence ID" value="NZ_JBHLYR010000028.1"/>
</dbReference>
<accession>A0ABV6AX19</accession>
<dbReference type="EMBL" id="JBHLYR010000028">
    <property type="protein sequence ID" value="MFB9992041.1"/>
    <property type="molecule type" value="Genomic_DNA"/>
</dbReference>
<name>A0ABV6AX19_9DEIO</name>
<dbReference type="Proteomes" id="UP001589733">
    <property type="component" value="Unassembled WGS sequence"/>
</dbReference>
<evidence type="ECO:0000313" key="1">
    <source>
        <dbReference type="EMBL" id="MFB9992041.1"/>
    </source>
</evidence>
<evidence type="ECO:0000313" key="2">
    <source>
        <dbReference type="Proteomes" id="UP001589733"/>
    </source>
</evidence>
<comment type="caution">
    <text evidence="1">The sequence shown here is derived from an EMBL/GenBank/DDBJ whole genome shotgun (WGS) entry which is preliminary data.</text>
</comment>
<keyword evidence="2" id="KW-1185">Reference proteome</keyword>
<proteinExistence type="predicted"/>